<feature type="chain" id="PRO_5026762450" description="Adhesin domain-containing protein" evidence="2">
    <location>
        <begin position="30"/>
        <end position="421"/>
    </location>
</feature>
<dbReference type="PROSITE" id="PS51257">
    <property type="entry name" value="PROKAR_LIPOPROTEIN"/>
    <property type="match status" value="1"/>
</dbReference>
<evidence type="ECO:0000256" key="1">
    <source>
        <dbReference type="SAM" id="MobiDB-lite"/>
    </source>
</evidence>
<sequence>MKKKSMATTVAVMSVIALFVFGCVQYVSANDTNEPVTAADGSVTLTSNERIQGDMTIREGSAEGDIYVRNTQVDGDIFVIPDADSKTVHLENTSFQDLIVNKSGTIVRLDKASHGNSFYVSSPAAAEIGGKIPEIKISQVAGGSNLTITPDAGVDQMVIDGQQTEVTINSSMKKVVVSSSAAGCRLNVNAPVETLDINARVDAVVGANIQTMLLTDSAKGSSVTLANGAVIDNFASEAQMTLGGDGSINTMYVNSPANITGGVTTGKINVLGHPIERKAEGNAINMDPNASPFQMSQPPLPMITQSLEQPENRKTEPSSAFQSTENAAPRQEVNAAPEQIVTPSAPETPAATPTPEPAPAPAPTPEPTPEPEPEPTPEPAPEPEPTPEPAPTPDQTPGNDESEAAPQPTAVVVETDDATVR</sequence>
<feature type="signal peptide" evidence="2">
    <location>
        <begin position="1"/>
        <end position="29"/>
    </location>
</feature>
<proteinExistence type="predicted"/>
<dbReference type="PANTHER" id="PTHR48148">
    <property type="entry name" value="KERATINOCYTE PROLINE-RICH PROTEIN"/>
    <property type="match status" value="1"/>
</dbReference>
<evidence type="ECO:0000313" key="3">
    <source>
        <dbReference type="EMBL" id="VYT72856.1"/>
    </source>
</evidence>
<evidence type="ECO:0000256" key="2">
    <source>
        <dbReference type="SAM" id="SignalP"/>
    </source>
</evidence>
<reference evidence="3" key="1">
    <citation type="submission" date="2019-11" db="EMBL/GenBank/DDBJ databases">
        <authorList>
            <person name="Feng L."/>
        </authorList>
    </citation>
    <scope>NUCLEOTIDE SEQUENCE</scope>
    <source>
        <strain evidence="3">ElimosumLFYP34</strain>
    </source>
</reference>
<feature type="compositionally biased region" description="Pro residues" evidence="1">
    <location>
        <begin position="376"/>
        <end position="394"/>
    </location>
</feature>
<gene>
    <name evidence="3" type="ORF">ELLFYP34_01774</name>
</gene>
<feature type="region of interest" description="Disordered" evidence="1">
    <location>
        <begin position="280"/>
        <end position="421"/>
    </location>
</feature>
<organism evidence="3">
    <name type="scientific">Eubacterium limosum</name>
    <dbReference type="NCBI Taxonomy" id="1736"/>
    <lineage>
        <taxon>Bacteria</taxon>
        <taxon>Bacillati</taxon>
        <taxon>Bacillota</taxon>
        <taxon>Clostridia</taxon>
        <taxon>Eubacteriales</taxon>
        <taxon>Eubacteriaceae</taxon>
        <taxon>Eubacterium</taxon>
    </lineage>
</organism>
<dbReference type="EMBL" id="CACRTR010000003">
    <property type="protein sequence ID" value="VYT72856.1"/>
    <property type="molecule type" value="Genomic_DNA"/>
</dbReference>
<evidence type="ECO:0008006" key="4">
    <source>
        <dbReference type="Google" id="ProtNLM"/>
    </source>
</evidence>
<accession>A0A6N2Z487</accession>
<name>A0A6N2Z487_EUBLI</name>
<feature type="compositionally biased region" description="Polar residues" evidence="1">
    <location>
        <begin position="291"/>
        <end position="309"/>
    </location>
</feature>
<feature type="compositionally biased region" description="Pro residues" evidence="1">
    <location>
        <begin position="352"/>
        <end position="368"/>
    </location>
</feature>
<protein>
    <recommendedName>
        <fullName evidence="4">Adhesin domain-containing protein</fullName>
    </recommendedName>
</protein>
<dbReference type="PANTHER" id="PTHR48148:SF3">
    <property type="entry name" value="KERATINOCYTE PROLINE-RICH PROTEIN"/>
    <property type="match status" value="1"/>
</dbReference>
<keyword evidence="2" id="KW-0732">Signal</keyword>
<dbReference type="AlphaFoldDB" id="A0A6N2Z487"/>
<feature type="compositionally biased region" description="Polar residues" evidence="1">
    <location>
        <begin position="317"/>
        <end position="326"/>
    </location>
</feature>